<reference evidence="1" key="1">
    <citation type="journal article" date="2022" name="Arch. Microbiol.">
        <title>Bacteroides muris sp. nov. isolated from the cecum of wild-derived house mice.</title>
        <authorList>
            <person name="Fokt H."/>
            <person name="Unni R."/>
            <person name="Repnik U."/>
            <person name="Schmitz R.A."/>
            <person name="Bramkamp M."/>
            <person name="Baines J.F."/>
            <person name="Unterweger D."/>
        </authorList>
    </citation>
    <scope>NUCLEOTIDE SEQUENCE</scope>
    <source>
        <strain evidence="1">KH365_2</strain>
    </source>
</reference>
<keyword evidence="2" id="KW-1185">Reference proteome</keyword>
<proteinExistence type="predicted"/>
<accession>A0A9X2STU0</accession>
<name>A0A9X2STU0_9BACE</name>
<organism evidence="1 2">
    <name type="scientific">Bacteroides muris</name>
    <name type="common">ex Fokt et al. 2023</name>
    <dbReference type="NCBI Taxonomy" id="2937417"/>
    <lineage>
        <taxon>Bacteria</taxon>
        <taxon>Pseudomonadati</taxon>
        <taxon>Bacteroidota</taxon>
        <taxon>Bacteroidia</taxon>
        <taxon>Bacteroidales</taxon>
        <taxon>Bacteroidaceae</taxon>
        <taxon>Bacteroides</taxon>
    </lineage>
</organism>
<sequence>MPDWKTGGIRIRKGHLRFEINAIPVEGYMNTHVLIPAVSKGVDCGLGMKGKKIIDFKKAVIGNMYVCGEIYNDDQKKIIEKYVRRKRLFKIGRYKKG</sequence>
<dbReference type="RefSeq" id="WP_257932539.1">
    <property type="nucleotide sequence ID" value="NZ_JAMZED010000080.1"/>
</dbReference>
<dbReference type="AlphaFoldDB" id="A0A9X2STU0"/>
<gene>
    <name evidence="1" type="ORF">M1B79_17325</name>
</gene>
<reference evidence="1" key="2">
    <citation type="submission" date="2022-04" db="EMBL/GenBank/DDBJ databases">
        <authorList>
            <person name="Fokt H."/>
            <person name="Baines J."/>
        </authorList>
    </citation>
    <scope>NUCLEOTIDE SEQUENCE</scope>
    <source>
        <strain evidence="1">KH365_2</strain>
    </source>
</reference>
<evidence type="ECO:0000313" key="2">
    <source>
        <dbReference type="Proteomes" id="UP001143192"/>
    </source>
</evidence>
<dbReference type="Proteomes" id="UP001143192">
    <property type="component" value="Unassembled WGS sequence"/>
</dbReference>
<comment type="caution">
    <text evidence="1">The sequence shown here is derived from an EMBL/GenBank/DDBJ whole genome shotgun (WGS) entry which is preliminary data.</text>
</comment>
<evidence type="ECO:0000313" key="1">
    <source>
        <dbReference type="EMBL" id="MCR6506369.1"/>
    </source>
</evidence>
<protein>
    <submittedName>
        <fullName evidence="1">Uncharacterized protein</fullName>
    </submittedName>
</protein>
<dbReference type="EMBL" id="JAMZED010000080">
    <property type="protein sequence ID" value="MCR6506369.1"/>
    <property type="molecule type" value="Genomic_DNA"/>
</dbReference>